<evidence type="ECO:0008006" key="3">
    <source>
        <dbReference type="Google" id="ProtNLM"/>
    </source>
</evidence>
<proteinExistence type="predicted"/>
<dbReference type="CDD" id="cd00303">
    <property type="entry name" value="retropepsin_like"/>
    <property type="match status" value="1"/>
</dbReference>
<dbReference type="Proteomes" id="UP000054107">
    <property type="component" value="Unassembled WGS sequence"/>
</dbReference>
<protein>
    <recommendedName>
        <fullName evidence="3">Reverse transcriptase domain-containing protein</fullName>
    </recommendedName>
</protein>
<keyword evidence="2" id="KW-1185">Reference proteome</keyword>
<feature type="non-terminal residue" evidence="1">
    <location>
        <position position="1"/>
    </location>
</feature>
<dbReference type="AlphaFoldDB" id="A0A0B7N347"/>
<accession>A0A0B7N347</accession>
<dbReference type="OrthoDB" id="5599418at2759"/>
<dbReference type="Gene3D" id="3.10.10.10">
    <property type="entry name" value="HIV Type 1 Reverse Transcriptase, subunit A, domain 1"/>
    <property type="match status" value="1"/>
</dbReference>
<sequence>TGSTISTMTKETANELKLQQFVTPVATISYGNKSTQYTSRKALLKFTFNDETEAQVYIYVVDKQNEDIILGMDWLEKDDIIIHAKEKKISKAIHTASNSTELAIDGILQKYPRLTSEDSEQNLTTAPYTHSIDTGDAKPMVTRDFRRSAAENDAIAKEVESMLKKNVIRPSNSDWCSPVILIKKPDGSFRFCIF</sequence>
<dbReference type="Gene3D" id="2.40.70.10">
    <property type="entry name" value="Acid Proteases"/>
    <property type="match status" value="1"/>
</dbReference>
<dbReference type="InterPro" id="IPR021109">
    <property type="entry name" value="Peptidase_aspartic_dom_sf"/>
</dbReference>
<dbReference type="InterPro" id="IPR053134">
    <property type="entry name" value="RNA-dir_DNA_polymerase"/>
</dbReference>
<dbReference type="Pfam" id="PF13975">
    <property type="entry name" value="gag-asp_proteas"/>
    <property type="match status" value="1"/>
</dbReference>
<evidence type="ECO:0000313" key="1">
    <source>
        <dbReference type="EMBL" id="CEP09843.1"/>
    </source>
</evidence>
<dbReference type="SUPFAM" id="SSF50630">
    <property type="entry name" value="Acid proteases"/>
    <property type="match status" value="1"/>
</dbReference>
<dbReference type="SUPFAM" id="SSF56672">
    <property type="entry name" value="DNA/RNA polymerases"/>
    <property type="match status" value="1"/>
</dbReference>
<gene>
    <name evidence="1" type="primary">PARPA_03418.1 scaffold 7718</name>
</gene>
<dbReference type="PANTHER" id="PTHR24559">
    <property type="entry name" value="TRANSPOSON TY3-I GAG-POL POLYPROTEIN"/>
    <property type="match status" value="1"/>
</dbReference>
<dbReference type="InterPro" id="IPR043502">
    <property type="entry name" value="DNA/RNA_pol_sf"/>
</dbReference>
<dbReference type="PANTHER" id="PTHR24559:SF438">
    <property type="entry name" value="PEPTIDASE A2 DOMAIN-CONTAINING PROTEIN"/>
    <property type="match status" value="1"/>
</dbReference>
<reference evidence="1 2" key="1">
    <citation type="submission" date="2014-09" db="EMBL/GenBank/DDBJ databases">
        <authorList>
            <person name="Ellenberger Sabrina"/>
        </authorList>
    </citation>
    <scope>NUCLEOTIDE SEQUENCE [LARGE SCALE GENOMIC DNA]</scope>
    <source>
        <strain evidence="1 2">CBS 412.66</strain>
    </source>
</reference>
<dbReference type="EMBL" id="LN722443">
    <property type="protein sequence ID" value="CEP09843.1"/>
    <property type="molecule type" value="Genomic_DNA"/>
</dbReference>
<dbReference type="STRING" id="35722.A0A0B7N347"/>
<name>A0A0B7N347_9FUNG</name>
<organism evidence="1 2">
    <name type="scientific">Parasitella parasitica</name>
    <dbReference type="NCBI Taxonomy" id="35722"/>
    <lineage>
        <taxon>Eukaryota</taxon>
        <taxon>Fungi</taxon>
        <taxon>Fungi incertae sedis</taxon>
        <taxon>Mucoromycota</taxon>
        <taxon>Mucoromycotina</taxon>
        <taxon>Mucoromycetes</taxon>
        <taxon>Mucorales</taxon>
        <taxon>Mucorineae</taxon>
        <taxon>Mucoraceae</taxon>
        <taxon>Parasitella</taxon>
    </lineage>
</organism>
<evidence type="ECO:0000313" key="2">
    <source>
        <dbReference type="Proteomes" id="UP000054107"/>
    </source>
</evidence>